<dbReference type="CDD" id="cd13134">
    <property type="entry name" value="MATE_like_8"/>
    <property type="match status" value="1"/>
</dbReference>
<feature type="transmembrane region" description="Helical" evidence="7">
    <location>
        <begin position="57"/>
        <end position="77"/>
    </location>
</feature>
<feature type="transmembrane region" description="Helical" evidence="7">
    <location>
        <begin position="385"/>
        <end position="405"/>
    </location>
</feature>
<feature type="transmembrane region" description="Helical" evidence="7">
    <location>
        <begin position="131"/>
        <end position="155"/>
    </location>
</feature>
<evidence type="ECO:0000256" key="4">
    <source>
        <dbReference type="ARBA" id="ARBA00022692"/>
    </source>
</evidence>
<dbReference type="EMBL" id="AWGA01000008">
    <property type="protein sequence ID" value="TEA28112.1"/>
    <property type="molecule type" value="Genomic_DNA"/>
</dbReference>
<dbReference type="Pfam" id="PF01554">
    <property type="entry name" value="MatE"/>
    <property type="match status" value="2"/>
</dbReference>
<evidence type="ECO:0000313" key="8">
    <source>
        <dbReference type="EMBL" id="TEA28112.1"/>
    </source>
</evidence>
<dbReference type="GO" id="GO:0042910">
    <property type="term" value="F:xenobiotic transmembrane transporter activity"/>
    <property type="evidence" value="ECO:0007669"/>
    <property type="project" value="InterPro"/>
</dbReference>
<comment type="subcellular location">
    <subcellularLocation>
        <location evidence="1">Cell inner membrane</location>
        <topology evidence="1">Multi-pass membrane protein</topology>
    </subcellularLocation>
</comment>
<dbReference type="NCBIfam" id="TIGR00797">
    <property type="entry name" value="matE"/>
    <property type="match status" value="1"/>
</dbReference>
<evidence type="ECO:0000256" key="5">
    <source>
        <dbReference type="ARBA" id="ARBA00022989"/>
    </source>
</evidence>
<dbReference type="Proteomes" id="UP000506160">
    <property type="component" value="Unassembled WGS sequence"/>
</dbReference>
<gene>
    <name evidence="8" type="ORF">O970_00580</name>
</gene>
<keyword evidence="6 7" id="KW-0472">Membrane</keyword>
<dbReference type="PIRSF" id="PIRSF006603">
    <property type="entry name" value="DinF"/>
    <property type="match status" value="1"/>
</dbReference>
<feature type="transmembrane region" description="Helical" evidence="7">
    <location>
        <begin position="89"/>
        <end position="111"/>
    </location>
</feature>
<dbReference type="AlphaFoldDB" id="A0AB94IF24"/>
<keyword evidence="9" id="KW-1185">Reference proteome</keyword>
<feature type="transmembrane region" description="Helical" evidence="7">
    <location>
        <begin position="12"/>
        <end position="37"/>
    </location>
</feature>
<dbReference type="InterPro" id="IPR048279">
    <property type="entry name" value="MdtK-like"/>
</dbReference>
<keyword evidence="2" id="KW-0813">Transport</keyword>
<evidence type="ECO:0000256" key="2">
    <source>
        <dbReference type="ARBA" id="ARBA00022448"/>
    </source>
</evidence>
<keyword evidence="3" id="KW-1003">Cell membrane</keyword>
<reference evidence="8 9" key="1">
    <citation type="journal article" date="2014" name="Appl. Environ. Microbiol.">
        <title>Genomic features of a bumble bee symbiont reflect its host environment.</title>
        <authorList>
            <person name="Martinson V.G."/>
            <person name="Magoc T."/>
            <person name="Koch H."/>
            <person name="Salzberg S.L."/>
            <person name="Moran N.A."/>
        </authorList>
    </citation>
    <scope>NUCLEOTIDE SEQUENCE [LARGE SCALE GENOMIC DNA]</scope>
    <source>
        <strain evidence="8 9">Bimp</strain>
    </source>
</reference>
<dbReference type="PANTHER" id="PTHR42925:SF1">
    <property type="entry name" value="VIRULENCE FACTOR MVIN"/>
    <property type="match status" value="1"/>
</dbReference>
<protein>
    <submittedName>
        <fullName evidence="8">MATE family efflux transporter</fullName>
    </submittedName>
</protein>
<dbReference type="GO" id="GO:0005886">
    <property type="term" value="C:plasma membrane"/>
    <property type="evidence" value="ECO:0007669"/>
    <property type="project" value="UniProtKB-SubCell"/>
</dbReference>
<dbReference type="PANTHER" id="PTHR42925">
    <property type="entry name" value="MULTIDRUG AND TOXIN EFFLUX PROTEIN MATE FAMILY"/>
    <property type="match status" value="1"/>
</dbReference>
<evidence type="ECO:0000256" key="6">
    <source>
        <dbReference type="ARBA" id="ARBA00023136"/>
    </source>
</evidence>
<feature type="transmembrane region" description="Helical" evidence="7">
    <location>
        <begin position="162"/>
        <end position="184"/>
    </location>
</feature>
<evidence type="ECO:0000256" key="3">
    <source>
        <dbReference type="ARBA" id="ARBA00022475"/>
    </source>
</evidence>
<feature type="transmembrane region" description="Helical" evidence="7">
    <location>
        <begin position="282"/>
        <end position="303"/>
    </location>
</feature>
<dbReference type="RefSeq" id="WP_024495255.1">
    <property type="nucleotide sequence ID" value="NZ_AWGA01000008.1"/>
</dbReference>
<feature type="transmembrane region" description="Helical" evidence="7">
    <location>
        <begin position="315"/>
        <end position="335"/>
    </location>
</feature>
<evidence type="ECO:0000313" key="9">
    <source>
        <dbReference type="Proteomes" id="UP000506160"/>
    </source>
</evidence>
<feature type="transmembrane region" description="Helical" evidence="7">
    <location>
        <begin position="256"/>
        <end position="276"/>
    </location>
</feature>
<proteinExistence type="predicted"/>
<keyword evidence="5 7" id="KW-1133">Transmembrane helix</keyword>
<dbReference type="InterPro" id="IPR047135">
    <property type="entry name" value="YsiQ"/>
</dbReference>
<evidence type="ECO:0000256" key="1">
    <source>
        <dbReference type="ARBA" id="ARBA00004429"/>
    </source>
</evidence>
<accession>A0AB94IF24</accession>
<evidence type="ECO:0000256" key="7">
    <source>
        <dbReference type="SAM" id="Phobius"/>
    </source>
</evidence>
<sequence length="449" mass="50833">MKNHHSVTEQSLYSLSWPIFIDIFLHMATLMINTFMISHVSMSMVAATTVGNQFFDIFIPIFNFIGIGCSVVIAQYLGAGNRDKARHIIHLSVAFNLILSIICYLFIYLFGYQVLIWMNTPTNILAISYEYFHILGICLIFEAMGIILASCLRVFGRSKWTMYVSLVMNVATVFGNMLALYGLFGMPTLGLVGVAWSTVFGRVIGIGLLICLVVFGLRIKIELPLFFRWKKDLLKNIFKIGLPSAGENLSWSGQTLVMTAFVGIMGEMALAAHSIYFQISYFMMLFSIALGIGNEIMVGHLVGAKRFDDAYRRTIKSLLISFAVTAMVVIVFFLCRHQLLGLFTQDQRILTILLPIFVLSIFLEPGRTLNIIMVNALRATGDARFPFYIGLLFMWGIAIPIGYFLGVKMQMGLLGIWIGFACDEWVRGLVNGWRWYSRRWETKRLDMND</sequence>
<feature type="transmembrane region" description="Helical" evidence="7">
    <location>
        <begin position="347"/>
        <end position="364"/>
    </location>
</feature>
<dbReference type="InterPro" id="IPR002528">
    <property type="entry name" value="MATE_fam"/>
</dbReference>
<feature type="transmembrane region" description="Helical" evidence="7">
    <location>
        <begin position="199"/>
        <end position="221"/>
    </location>
</feature>
<keyword evidence="4 7" id="KW-0812">Transmembrane</keyword>
<organism evidence="8 9">
    <name type="scientific">Candidatus Schmidhempelia bombi str. Bimp</name>
    <dbReference type="NCBI Taxonomy" id="1387197"/>
    <lineage>
        <taxon>Bacteria</taxon>
        <taxon>Pseudomonadati</taxon>
        <taxon>Pseudomonadota</taxon>
        <taxon>Gammaproteobacteria</taxon>
        <taxon>Orbales</taxon>
        <taxon>Orbaceae</taxon>
        <taxon>Candidatus Schmidhempelia</taxon>
    </lineage>
</organism>
<comment type="caution">
    <text evidence="8">The sequence shown here is derived from an EMBL/GenBank/DDBJ whole genome shotgun (WGS) entry which is preliminary data.</text>
</comment>
<name>A0AB94IF24_9GAMM</name>
<dbReference type="GO" id="GO:0015297">
    <property type="term" value="F:antiporter activity"/>
    <property type="evidence" value="ECO:0007669"/>
    <property type="project" value="InterPro"/>
</dbReference>